<evidence type="ECO:0000256" key="9">
    <source>
        <dbReference type="ARBA" id="ARBA00022801"/>
    </source>
</evidence>
<evidence type="ECO:0000256" key="1">
    <source>
        <dbReference type="ARBA" id="ARBA00001947"/>
    </source>
</evidence>
<evidence type="ECO:0000256" key="2">
    <source>
        <dbReference type="ARBA" id="ARBA00004613"/>
    </source>
</evidence>
<reference evidence="20 21" key="1">
    <citation type="submission" date="2018-03" db="EMBL/GenBank/DDBJ databases">
        <authorList>
            <person name="Guldener U."/>
        </authorList>
    </citation>
    <scope>NUCLEOTIDE SEQUENCE [LARGE SCALE GENOMIC DNA]</scope>
    <source>
        <strain evidence="20 21">DAOM196992</strain>
    </source>
</reference>
<dbReference type="AlphaFoldDB" id="A0A5C3F3C2"/>
<feature type="signal peptide" evidence="18">
    <location>
        <begin position="1"/>
        <end position="40"/>
    </location>
</feature>
<comment type="function">
    <text evidence="13">Inactive carboxypeptidase that may play a role in cell wall organization and biogenesis.</text>
</comment>
<evidence type="ECO:0000256" key="11">
    <source>
        <dbReference type="ARBA" id="ARBA00023049"/>
    </source>
</evidence>
<feature type="chain" id="PRO_5022938683" description="Inactive metallocarboxypeptidase ECM14" evidence="18">
    <location>
        <begin position="41"/>
        <end position="630"/>
    </location>
</feature>
<dbReference type="GO" id="GO:0008270">
    <property type="term" value="F:zinc ion binding"/>
    <property type="evidence" value="ECO:0007669"/>
    <property type="project" value="InterPro"/>
</dbReference>
<feature type="region of interest" description="Disordered" evidence="17">
    <location>
        <begin position="120"/>
        <end position="164"/>
    </location>
</feature>
<feature type="region of interest" description="Disordered" evidence="17">
    <location>
        <begin position="349"/>
        <end position="399"/>
    </location>
</feature>
<feature type="active site" description="Proton donor/acceptor" evidence="16">
    <location>
        <position position="580"/>
    </location>
</feature>
<evidence type="ECO:0000256" key="3">
    <source>
        <dbReference type="ARBA" id="ARBA00005988"/>
    </source>
</evidence>
<dbReference type="PRINTS" id="PR00765">
    <property type="entry name" value="CRBOXYPTASEA"/>
</dbReference>
<feature type="region of interest" description="Disordered" evidence="17">
    <location>
        <begin position="198"/>
        <end position="219"/>
    </location>
</feature>
<dbReference type="SUPFAM" id="SSF53187">
    <property type="entry name" value="Zn-dependent exopeptidases"/>
    <property type="match status" value="1"/>
</dbReference>
<evidence type="ECO:0000256" key="18">
    <source>
        <dbReference type="SAM" id="SignalP"/>
    </source>
</evidence>
<dbReference type="SMART" id="SM00631">
    <property type="entry name" value="Zn_pept"/>
    <property type="match status" value="1"/>
</dbReference>
<feature type="region of interest" description="Disordered" evidence="17">
    <location>
        <begin position="267"/>
        <end position="319"/>
    </location>
</feature>
<feature type="compositionally biased region" description="Pro residues" evidence="17">
    <location>
        <begin position="353"/>
        <end position="379"/>
    </location>
</feature>
<keyword evidence="9" id="KW-0378">Hydrolase</keyword>
<evidence type="ECO:0000256" key="13">
    <source>
        <dbReference type="ARBA" id="ARBA00025210"/>
    </source>
</evidence>
<organism evidence="20 21">
    <name type="scientific">Pseudozyma flocculosa</name>
    <dbReference type="NCBI Taxonomy" id="84751"/>
    <lineage>
        <taxon>Eukaryota</taxon>
        <taxon>Fungi</taxon>
        <taxon>Dikarya</taxon>
        <taxon>Basidiomycota</taxon>
        <taxon>Ustilaginomycotina</taxon>
        <taxon>Ustilaginomycetes</taxon>
        <taxon>Ustilaginales</taxon>
        <taxon>Ustilaginaceae</taxon>
        <taxon>Pseudozyma</taxon>
    </lineage>
</organism>
<dbReference type="PANTHER" id="PTHR11705:SF147">
    <property type="entry name" value="INACTIVE METALLOCARBOXYPEPTIDASE ECM14"/>
    <property type="match status" value="1"/>
</dbReference>
<evidence type="ECO:0000256" key="16">
    <source>
        <dbReference type="PROSITE-ProRule" id="PRU01379"/>
    </source>
</evidence>
<sequence length="630" mass="69222">MVIGIMPATLHTPPRRSSTQAHRSLLVTALLLAASIPTHSLLPHPVDAAQIPFGLTPPLADLAPPSPAYPAAAAAAATTSTDLAGQSVLRYTTRSHDQHSRLLQWAHANNLDVWAAPRGAPCPRPHQDHERPSSTHAPTYSPHAGCIDLRMPANRSTPGSSSATLPLPHEILSFRGAAPLDSPQVLIHDLDALVHSQHHQRLERQRQQPPAALAPHTLDPAWHDDYHSFQEIADHLLDLEHAYPSHARRIQIATTHEGRPIYALKLAKRQPAPPNDGDDDGDGDGELSPQKKNSKKNKGKKGGDKKKKKKKHRKPEPIGIVIAAEQHAREWISTSTSLFFASELLRSALGSPHPQPHPHPGPDPNPNPDPNPAPNPPPSNSDDNDDDDDEPDTRLPSLPWSRKQARRILERFSLTVIPLSNPDGYVHSWDENRMWRKNRQPTTAAGDEAGCVGVDLNRNWGFHFDAGLNPCSEAYAGDKAFDAIETRAMAQYIDDPANGVEGFIDLHSYGQLLTYPYSFSCSEAVGDEEDLLEVSLGAVRALRNVHKRTFTSGRTCEVVGEAGGNAIDWTYSVKWSFSLELRDGGTYGFLLPPEQIRPTGEETGAALVYLLDFIHEREKDKQKSGHHRLQ</sequence>
<feature type="domain" description="Peptidase M14" evidence="19">
    <location>
        <begin position="225"/>
        <end position="614"/>
    </location>
</feature>
<evidence type="ECO:0000313" key="20">
    <source>
        <dbReference type="EMBL" id="SPO37969.1"/>
    </source>
</evidence>
<proteinExistence type="inferred from homology"/>
<dbReference type="GO" id="GO:0004181">
    <property type="term" value="F:metallocarboxypeptidase activity"/>
    <property type="evidence" value="ECO:0007669"/>
    <property type="project" value="InterPro"/>
</dbReference>
<comment type="subcellular location">
    <subcellularLocation>
        <location evidence="2">Secreted</location>
    </subcellularLocation>
</comment>
<feature type="compositionally biased region" description="Polar residues" evidence="17">
    <location>
        <begin position="154"/>
        <end position="164"/>
    </location>
</feature>
<dbReference type="InterPro" id="IPR000834">
    <property type="entry name" value="Peptidase_M14"/>
</dbReference>
<evidence type="ECO:0000256" key="14">
    <source>
        <dbReference type="ARBA" id="ARBA00026187"/>
    </source>
</evidence>
<dbReference type="PROSITE" id="PS52035">
    <property type="entry name" value="PEPTIDASE_M14"/>
    <property type="match status" value="1"/>
</dbReference>
<dbReference type="GO" id="GO:0006508">
    <property type="term" value="P:proteolysis"/>
    <property type="evidence" value="ECO:0007669"/>
    <property type="project" value="UniProtKB-KW"/>
</dbReference>
<dbReference type="GO" id="GO:0005615">
    <property type="term" value="C:extracellular space"/>
    <property type="evidence" value="ECO:0007669"/>
    <property type="project" value="TreeGrafter"/>
</dbReference>
<keyword evidence="5" id="KW-0121">Carboxypeptidase</keyword>
<comment type="similarity">
    <text evidence="3 16">Belongs to the peptidase M14 family.</text>
</comment>
<comment type="cofactor">
    <cofactor evidence="1">
        <name>Zn(2+)</name>
        <dbReference type="ChEBI" id="CHEBI:29105"/>
    </cofactor>
</comment>
<evidence type="ECO:0000256" key="7">
    <source>
        <dbReference type="ARBA" id="ARBA00022723"/>
    </source>
</evidence>
<dbReference type="Proteomes" id="UP000323386">
    <property type="component" value="Unassembled WGS sequence"/>
</dbReference>
<evidence type="ECO:0000256" key="6">
    <source>
        <dbReference type="ARBA" id="ARBA00022670"/>
    </source>
</evidence>
<feature type="compositionally biased region" description="Acidic residues" evidence="17">
    <location>
        <begin position="382"/>
        <end position="391"/>
    </location>
</feature>
<keyword evidence="6" id="KW-0645">Protease</keyword>
<dbReference type="Gene3D" id="3.40.630.10">
    <property type="entry name" value="Zn peptidases"/>
    <property type="match status" value="1"/>
</dbReference>
<dbReference type="CDD" id="cd03860">
    <property type="entry name" value="M14_CP_A-B_like"/>
    <property type="match status" value="1"/>
</dbReference>
<dbReference type="PANTHER" id="PTHR11705">
    <property type="entry name" value="PROTEASE FAMILY M14 CARBOXYPEPTIDASE A,B"/>
    <property type="match status" value="1"/>
</dbReference>
<evidence type="ECO:0000256" key="12">
    <source>
        <dbReference type="ARBA" id="ARBA00023157"/>
    </source>
</evidence>
<name>A0A5C3F3C2_9BASI</name>
<dbReference type="EMBL" id="OOIP01000008">
    <property type="protein sequence ID" value="SPO37969.1"/>
    <property type="molecule type" value="Genomic_DNA"/>
</dbReference>
<evidence type="ECO:0000256" key="5">
    <source>
        <dbReference type="ARBA" id="ARBA00022645"/>
    </source>
</evidence>
<keyword evidence="8 18" id="KW-0732">Signal</keyword>
<dbReference type="Pfam" id="PF00246">
    <property type="entry name" value="Peptidase_M14"/>
    <property type="match status" value="2"/>
</dbReference>
<keyword evidence="7" id="KW-0479">Metal-binding</keyword>
<protein>
    <recommendedName>
        <fullName evidence="14">Inactive metallocarboxypeptidase ECM14</fullName>
    </recommendedName>
    <alternativeName>
        <fullName evidence="15">Inactive metallocarboxypeptidase ecm14</fullName>
    </alternativeName>
</protein>
<keyword evidence="4" id="KW-0964">Secreted</keyword>
<evidence type="ECO:0000259" key="19">
    <source>
        <dbReference type="PROSITE" id="PS52035"/>
    </source>
</evidence>
<evidence type="ECO:0000256" key="15">
    <source>
        <dbReference type="ARBA" id="ARBA00026213"/>
    </source>
</evidence>
<evidence type="ECO:0000256" key="17">
    <source>
        <dbReference type="SAM" id="MobiDB-lite"/>
    </source>
</evidence>
<evidence type="ECO:0000256" key="8">
    <source>
        <dbReference type="ARBA" id="ARBA00022729"/>
    </source>
</evidence>
<evidence type="ECO:0000256" key="4">
    <source>
        <dbReference type="ARBA" id="ARBA00022525"/>
    </source>
</evidence>
<keyword evidence="11" id="KW-0482">Metalloprotease</keyword>
<accession>A0A5C3F3C2</accession>
<dbReference type="OrthoDB" id="3626597at2759"/>
<keyword evidence="12" id="KW-1015">Disulfide bond</keyword>
<evidence type="ECO:0000313" key="21">
    <source>
        <dbReference type="Proteomes" id="UP000323386"/>
    </source>
</evidence>
<dbReference type="FunFam" id="3.40.630.10:FF:000084">
    <property type="entry name" value="Carboxypeptidase B2"/>
    <property type="match status" value="1"/>
</dbReference>
<keyword evidence="10" id="KW-0862">Zinc</keyword>
<gene>
    <name evidence="20" type="ORF">PSFLO_03446</name>
</gene>
<feature type="compositionally biased region" description="Basic residues" evidence="17">
    <location>
        <begin position="292"/>
        <end position="314"/>
    </location>
</feature>
<evidence type="ECO:0000256" key="10">
    <source>
        <dbReference type="ARBA" id="ARBA00022833"/>
    </source>
</evidence>
<feature type="compositionally biased region" description="Acidic residues" evidence="17">
    <location>
        <begin position="276"/>
        <end position="285"/>
    </location>
</feature>
<keyword evidence="21" id="KW-1185">Reference proteome</keyword>